<sequence>LVRENTETAAEIAQREEHEAAERLRAKAAIRNALSRRAEEAQPAAERVPSGNVGLDDADEELHEGGAGDDADFVARMRASAMAKRKAFGKPEAPRSKEPKARAQSPADDGEQEEDGEGGDRPAKAPRVSKLSSSLRATGKLQAAATRPSQIQVENAELMTESQRKFKEAKQRTRLTQNRDASNLERLKAFRASMAARSKAALAPPSQEAKEQAAEVPEGAGPAEQASWRIEDYLSAEDAVDMNELRGHKLHFASGGANSMTRSEQADDYVVIDPRVAAQKSKLSKGQLKSLKQDGEQQWKRQGPVG</sequence>
<feature type="compositionally biased region" description="Low complexity" evidence="1">
    <location>
        <begin position="281"/>
        <end position="290"/>
    </location>
</feature>
<feature type="compositionally biased region" description="Basic and acidic residues" evidence="1">
    <location>
        <begin position="92"/>
        <end position="101"/>
    </location>
</feature>
<feature type="non-terminal residue" evidence="2">
    <location>
        <position position="1"/>
    </location>
</feature>
<comment type="caution">
    <text evidence="2">The sequence shown here is derived from an EMBL/GenBank/DDBJ whole genome shotgun (WGS) entry which is preliminary data.</text>
</comment>
<name>A0AAW1T3J6_9CHLO</name>
<accession>A0AAW1T3J6</accession>
<evidence type="ECO:0000313" key="3">
    <source>
        <dbReference type="Proteomes" id="UP001485043"/>
    </source>
</evidence>
<feature type="compositionally biased region" description="Acidic residues" evidence="1">
    <location>
        <begin position="108"/>
        <end position="117"/>
    </location>
</feature>
<dbReference type="EMBL" id="JALJOV010000511">
    <property type="protein sequence ID" value="KAK9863144.1"/>
    <property type="molecule type" value="Genomic_DNA"/>
</dbReference>
<gene>
    <name evidence="2" type="ORF">WJX84_006588</name>
</gene>
<feature type="region of interest" description="Disordered" evidence="1">
    <location>
        <begin position="35"/>
        <end position="184"/>
    </location>
</feature>
<feature type="region of interest" description="Disordered" evidence="1">
    <location>
        <begin position="281"/>
        <end position="306"/>
    </location>
</feature>
<dbReference type="AlphaFoldDB" id="A0AAW1T3J6"/>
<proteinExistence type="predicted"/>
<reference evidence="2 3" key="1">
    <citation type="journal article" date="2024" name="Nat. Commun.">
        <title>Phylogenomics reveals the evolutionary origins of lichenization in chlorophyte algae.</title>
        <authorList>
            <person name="Puginier C."/>
            <person name="Libourel C."/>
            <person name="Otte J."/>
            <person name="Skaloud P."/>
            <person name="Haon M."/>
            <person name="Grisel S."/>
            <person name="Petersen M."/>
            <person name="Berrin J.G."/>
            <person name="Delaux P.M."/>
            <person name="Dal Grande F."/>
            <person name="Keller J."/>
        </authorList>
    </citation>
    <scope>NUCLEOTIDE SEQUENCE [LARGE SCALE GENOMIC DNA]</scope>
    <source>
        <strain evidence="2 3">SAG 2523</strain>
    </source>
</reference>
<evidence type="ECO:0000256" key="1">
    <source>
        <dbReference type="SAM" id="MobiDB-lite"/>
    </source>
</evidence>
<keyword evidence="3" id="KW-1185">Reference proteome</keyword>
<organism evidence="2 3">
    <name type="scientific">Apatococcus fuscideae</name>
    <dbReference type="NCBI Taxonomy" id="2026836"/>
    <lineage>
        <taxon>Eukaryota</taxon>
        <taxon>Viridiplantae</taxon>
        <taxon>Chlorophyta</taxon>
        <taxon>core chlorophytes</taxon>
        <taxon>Trebouxiophyceae</taxon>
        <taxon>Chlorellales</taxon>
        <taxon>Chlorellaceae</taxon>
        <taxon>Apatococcus</taxon>
    </lineage>
</organism>
<feature type="region of interest" description="Disordered" evidence="1">
    <location>
        <begin position="196"/>
        <end position="225"/>
    </location>
</feature>
<protein>
    <submittedName>
        <fullName evidence="2">Uncharacterized protein</fullName>
    </submittedName>
</protein>
<feature type="compositionally biased region" description="Low complexity" evidence="1">
    <location>
        <begin position="214"/>
        <end position="225"/>
    </location>
</feature>
<feature type="compositionally biased region" description="Basic and acidic residues" evidence="1">
    <location>
        <begin position="162"/>
        <end position="171"/>
    </location>
</feature>
<dbReference type="Proteomes" id="UP001485043">
    <property type="component" value="Unassembled WGS sequence"/>
</dbReference>
<feature type="compositionally biased region" description="Acidic residues" evidence="1">
    <location>
        <begin position="56"/>
        <end position="72"/>
    </location>
</feature>
<evidence type="ECO:0000313" key="2">
    <source>
        <dbReference type="EMBL" id="KAK9863144.1"/>
    </source>
</evidence>